<name>A0ABR2HJ15_9EUKA</name>
<evidence type="ECO:0000313" key="1">
    <source>
        <dbReference type="EMBL" id="KAK8847779.1"/>
    </source>
</evidence>
<keyword evidence="2" id="KW-1185">Reference proteome</keyword>
<organism evidence="1 2">
    <name type="scientific">Tritrichomonas musculus</name>
    <dbReference type="NCBI Taxonomy" id="1915356"/>
    <lineage>
        <taxon>Eukaryota</taxon>
        <taxon>Metamonada</taxon>
        <taxon>Parabasalia</taxon>
        <taxon>Tritrichomonadida</taxon>
        <taxon>Tritrichomonadidae</taxon>
        <taxon>Tritrichomonas</taxon>
    </lineage>
</organism>
<keyword evidence="1" id="KW-0436">Ligase</keyword>
<sequence length="116" mass="13349">MQSYMVAVVVPIESEKVSRHQILNELRETAKAHNLGPSKIPRGIVISDHELTPSTGELSPTNKLRRSVLLKNFKGQIDSEYTRITVLEEKKEKIKKDENFDYSQIYQKNLPNDKLN</sequence>
<dbReference type="SUPFAM" id="SSF56801">
    <property type="entry name" value="Acetyl-CoA synthetase-like"/>
    <property type="match status" value="1"/>
</dbReference>
<gene>
    <name evidence="1" type="ORF">M9Y10_018810</name>
</gene>
<proteinExistence type="predicted"/>
<accession>A0ABR2HJ15</accession>
<dbReference type="Proteomes" id="UP001470230">
    <property type="component" value="Unassembled WGS sequence"/>
</dbReference>
<protein>
    <submittedName>
        <fullName evidence="1">Long-chain fatty acid-CoA ligase</fullName>
    </submittedName>
</protein>
<dbReference type="GO" id="GO:0016874">
    <property type="term" value="F:ligase activity"/>
    <property type="evidence" value="ECO:0007669"/>
    <property type="project" value="UniProtKB-KW"/>
</dbReference>
<comment type="caution">
    <text evidence="1">The sequence shown here is derived from an EMBL/GenBank/DDBJ whole genome shotgun (WGS) entry which is preliminary data.</text>
</comment>
<evidence type="ECO:0000313" key="2">
    <source>
        <dbReference type="Proteomes" id="UP001470230"/>
    </source>
</evidence>
<dbReference type="EMBL" id="JAPFFF010000027">
    <property type="protein sequence ID" value="KAK8847779.1"/>
    <property type="molecule type" value="Genomic_DNA"/>
</dbReference>
<reference evidence="1 2" key="1">
    <citation type="submission" date="2024-04" db="EMBL/GenBank/DDBJ databases">
        <title>Tritrichomonas musculus Genome.</title>
        <authorList>
            <person name="Alves-Ferreira E."/>
            <person name="Grigg M."/>
            <person name="Lorenzi H."/>
            <person name="Galac M."/>
        </authorList>
    </citation>
    <scope>NUCLEOTIDE SEQUENCE [LARGE SCALE GENOMIC DNA]</scope>
    <source>
        <strain evidence="1 2">EAF2021</strain>
    </source>
</reference>